<proteinExistence type="predicted"/>
<dbReference type="Proteomes" id="UP001055072">
    <property type="component" value="Unassembled WGS sequence"/>
</dbReference>
<dbReference type="EMBL" id="MU274909">
    <property type="protein sequence ID" value="KAI0089900.1"/>
    <property type="molecule type" value="Genomic_DNA"/>
</dbReference>
<keyword evidence="2" id="KW-1185">Reference proteome</keyword>
<protein>
    <submittedName>
        <fullName evidence="1">MFS general substrate transporter</fullName>
    </submittedName>
</protein>
<name>A0ACB8U6Q6_9APHY</name>
<accession>A0ACB8U6Q6</accession>
<sequence>MTQNRQSASDHHSLEEKRHEEAIETISLPSNKDESVLPPPPKLTPEQEKKIYRKIDLWLMPILTLMYLASFLDRGNIGNAKLDGLVTQLNLTGNKYNIALTMYFVPYCIFECPANLVLKKFRPSRWLPGITIVWGIIMTLMGLAKTYSNLVGIRIALGIAEAGLFPGVVYYLSIWYPRHMLQWRIGIFYGGATIAGAFSGLLAYAISFMNGTHGLEGWSWIFILEGIATVAVGILAFFILVDFPDTAHFLTPEERAYVLWKKKYDNSTVGETEKFALRHVWAAFKDWQIWLHILIYMSIIGPLYGISLFLPSIINGFGFSVPATQLLTVPPYVCATIVLLIFAIWSDRVKMRFPFILAGLVMLTIGFAINISDVPIGVKYFGTFFCVSGSYAAFPGVVAWLGNNLAGQYKRGVGMALHIGIGNFAGAIASNIYRSQDAPRYVLGHGLELMFVGIGYVTLPIAVIAYMRINARRDVVEKEMQENGIKLTPEELRELGDRAPDFRYTL</sequence>
<evidence type="ECO:0000313" key="2">
    <source>
        <dbReference type="Proteomes" id="UP001055072"/>
    </source>
</evidence>
<reference evidence="1" key="1">
    <citation type="journal article" date="2021" name="Environ. Microbiol.">
        <title>Gene family expansions and transcriptome signatures uncover fungal adaptations to wood decay.</title>
        <authorList>
            <person name="Hage H."/>
            <person name="Miyauchi S."/>
            <person name="Viragh M."/>
            <person name="Drula E."/>
            <person name="Min B."/>
            <person name="Chaduli D."/>
            <person name="Navarro D."/>
            <person name="Favel A."/>
            <person name="Norest M."/>
            <person name="Lesage-Meessen L."/>
            <person name="Balint B."/>
            <person name="Merenyi Z."/>
            <person name="de Eugenio L."/>
            <person name="Morin E."/>
            <person name="Martinez A.T."/>
            <person name="Baldrian P."/>
            <person name="Stursova M."/>
            <person name="Martinez M.J."/>
            <person name="Novotny C."/>
            <person name="Magnuson J.K."/>
            <person name="Spatafora J.W."/>
            <person name="Maurice S."/>
            <person name="Pangilinan J."/>
            <person name="Andreopoulos W."/>
            <person name="LaButti K."/>
            <person name="Hundley H."/>
            <person name="Na H."/>
            <person name="Kuo A."/>
            <person name="Barry K."/>
            <person name="Lipzen A."/>
            <person name="Henrissat B."/>
            <person name="Riley R."/>
            <person name="Ahrendt S."/>
            <person name="Nagy L.G."/>
            <person name="Grigoriev I.V."/>
            <person name="Martin F."/>
            <person name="Rosso M.N."/>
        </authorList>
    </citation>
    <scope>NUCLEOTIDE SEQUENCE</scope>
    <source>
        <strain evidence="1">CBS 384.51</strain>
    </source>
</reference>
<organism evidence="1 2">
    <name type="scientific">Irpex rosettiformis</name>
    <dbReference type="NCBI Taxonomy" id="378272"/>
    <lineage>
        <taxon>Eukaryota</taxon>
        <taxon>Fungi</taxon>
        <taxon>Dikarya</taxon>
        <taxon>Basidiomycota</taxon>
        <taxon>Agaricomycotina</taxon>
        <taxon>Agaricomycetes</taxon>
        <taxon>Polyporales</taxon>
        <taxon>Irpicaceae</taxon>
        <taxon>Irpex</taxon>
    </lineage>
</organism>
<comment type="caution">
    <text evidence="1">The sequence shown here is derived from an EMBL/GenBank/DDBJ whole genome shotgun (WGS) entry which is preliminary data.</text>
</comment>
<evidence type="ECO:0000313" key="1">
    <source>
        <dbReference type="EMBL" id="KAI0089900.1"/>
    </source>
</evidence>
<gene>
    <name evidence="1" type="ORF">BDY19DRAFT_91554</name>
</gene>